<organism evidence="1">
    <name type="scientific">Anguilla anguilla</name>
    <name type="common">European freshwater eel</name>
    <name type="synonym">Muraena anguilla</name>
    <dbReference type="NCBI Taxonomy" id="7936"/>
    <lineage>
        <taxon>Eukaryota</taxon>
        <taxon>Metazoa</taxon>
        <taxon>Chordata</taxon>
        <taxon>Craniata</taxon>
        <taxon>Vertebrata</taxon>
        <taxon>Euteleostomi</taxon>
        <taxon>Actinopterygii</taxon>
        <taxon>Neopterygii</taxon>
        <taxon>Teleostei</taxon>
        <taxon>Anguilliformes</taxon>
        <taxon>Anguillidae</taxon>
        <taxon>Anguilla</taxon>
    </lineage>
</organism>
<dbReference type="EMBL" id="GBXM01044775">
    <property type="protein sequence ID" value="JAH63802.1"/>
    <property type="molecule type" value="Transcribed_RNA"/>
</dbReference>
<reference evidence="1" key="2">
    <citation type="journal article" date="2015" name="Fish Shellfish Immunol.">
        <title>Early steps in the European eel (Anguilla anguilla)-Vibrio vulnificus interaction in the gills: Role of the RtxA13 toxin.</title>
        <authorList>
            <person name="Callol A."/>
            <person name="Pajuelo D."/>
            <person name="Ebbesson L."/>
            <person name="Teles M."/>
            <person name="MacKenzie S."/>
            <person name="Amaro C."/>
        </authorList>
    </citation>
    <scope>NUCLEOTIDE SEQUENCE</scope>
</reference>
<sequence>MNHHNRKPQQHTANTVFVLSHNTKNTVQEKEINRIPV</sequence>
<proteinExistence type="predicted"/>
<dbReference type="AlphaFoldDB" id="A0A0E9UDG2"/>
<evidence type="ECO:0000313" key="1">
    <source>
        <dbReference type="EMBL" id="JAH63802.1"/>
    </source>
</evidence>
<protein>
    <submittedName>
        <fullName evidence="1">Uncharacterized protein</fullName>
    </submittedName>
</protein>
<name>A0A0E9UDG2_ANGAN</name>
<accession>A0A0E9UDG2</accession>
<reference evidence="1" key="1">
    <citation type="submission" date="2014-11" db="EMBL/GenBank/DDBJ databases">
        <authorList>
            <person name="Amaro Gonzalez C."/>
        </authorList>
    </citation>
    <scope>NUCLEOTIDE SEQUENCE</scope>
</reference>